<reference evidence="2" key="1">
    <citation type="submission" date="2014-09" db="EMBL/GenBank/DDBJ databases">
        <authorList>
            <person name="Magalhaes I.L.F."/>
            <person name="Oliveira U."/>
            <person name="Santos F.R."/>
            <person name="Vidigal T.H.D.A."/>
            <person name="Brescovit A.D."/>
            <person name="Santos A.J."/>
        </authorList>
    </citation>
    <scope>NUCLEOTIDE SEQUENCE</scope>
    <source>
        <tissue evidence="2">Shoot tissue taken approximately 20 cm above the soil surface</tissue>
    </source>
</reference>
<organism evidence="2">
    <name type="scientific">Arundo donax</name>
    <name type="common">Giant reed</name>
    <name type="synonym">Donax arundinaceus</name>
    <dbReference type="NCBI Taxonomy" id="35708"/>
    <lineage>
        <taxon>Eukaryota</taxon>
        <taxon>Viridiplantae</taxon>
        <taxon>Streptophyta</taxon>
        <taxon>Embryophyta</taxon>
        <taxon>Tracheophyta</taxon>
        <taxon>Spermatophyta</taxon>
        <taxon>Magnoliopsida</taxon>
        <taxon>Liliopsida</taxon>
        <taxon>Poales</taxon>
        <taxon>Poaceae</taxon>
        <taxon>PACMAD clade</taxon>
        <taxon>Arundinoideae</taxon>
        <taxon>Arundineae</taxon>
        <taxon>Arundo</taxon>
    </lineage>
</organism>
<protein>
    <submittedName>
        <fullName evidence="2">Uncharacterized protein</fullName>
    </submittedName>
</protein>
<dbReference type="AlphaFoldDB" id="A0A0A9ECQ8"/>
<evidence type="ECO:0000256" key="1">
    <source>
        <dbReference type="SAM" id="MobiDB-lite"/>
    </source>
</evidence>
<sequence length="84" mass="9142">MIGDLLDEQLKMHRTLVQQIAYLVFPIPGLQKSTSMAIQSPGTFSEATSTLGGVSQSQMAQHADDDDVEKNVQAFPLFPCVFTA</sequence>
<accession>A0A0A9ECQ8</accession>
<feature type="compositionally biased region" description="Polar residues" evidence="1">
    <location>
        <begin position="44"/>
        <end position="60"/>
    </location>
</feature>
<dbReference type="EMBL" id="GBRH01199361">
    <property type="protein sequence ID" value="JAD98534.1"/>
    <property type="molecule type" value="Transcribed_RNA"/>
</dbReference>
<reference evidence="2" key="2">
    <citation type="journal article" date="2015" name="Data Brief">
        <title>Shoot transcriptome of the giant reed, Arundo donax.</title>
        <authorList>
            <person name="Barrero R.A."/>
            <person name="Guerrero F.D."/>
            <person name="Moolhuijzen P."/>
            <person name="Goolsby J.A."/>
            <person name="Tidwell J."/>
            <person name="Bellgard S.E."/>
            <person name="Bellgard M.I."/>
        </authorList>
    </citation>
    <scope>NUCLEOTIDE SEQUENCE</scope>
    <source>
        <tissue evidence="2">Shoot tissue taken approximately 20 cm above the soil surface</tissue>
    </source>
</reference>
<evidence type="ECO:0000313" key="2">
    <source>
        <dbReference type="EMBL" id="JAD98534.1"/>
    </source>
</evidence>
<feature type="region of interest" description="Disordered" evidence="1">
    <location>
        <begin position="44"/>
        <end position="66"/>
    </location>
</feature>
<name>A0A0A9ECQ8_ARUDO</name>
<proteinExistence type="predicted"/>